<dbReference type="PANTHER" id="PTHR28204:SF1">
    <property type="entry name" value="MITOCHONDRIAL DISTRIBUTION AND MORPHOLOGY PROTEIN 12"/>
    <property type="match status" value="1"/>
</dbReference>
<evidence type="ECO:0000256" key="7">
    <source>
        <dbReference type="ARBA" id="ARBA00023128"/>
    </source>
</evidence>
<gene>
    <name evidence="10" type="primary">MDM12_2</name>
    <name evidence="10" type="ORF">MEQU1_001710</name>
</gene>
<sequence length="294" mass="32555">MSVDLAWADFAPLLVDDLRARLNARLEDMELPSYLGPTHIETLDLGTEAPDVQVVHVGDVWREFRDATAPSRASSVACTPPRSVSLPPRMPMRLRTFRQYDDEMPTSVLSDAESFISDMDDSIYRGSDTDSDMGTLAHDDPAPVDSDVPSVQVHLSVQWLTSTLRLSVHTSLQMHHADSNVMSLPITLVITGLELFAQVILALDGTAPCLHVSLSEPSPAPSAPDGLRASHDPRMRSRHQGERILPYVAVESQIGEPSKHVLENVGKVERFVGHMLRQLLESELVYPRFYTICL</sequence>
<dbReference type="GO" id="GO:0032865">
    <property type="term" value="C:ERMES complex"/>
    <property type="evidence" value="ECO:0007669"/>
    <property type="project" value="InterPro"/>
</dbReference>
<evidence type="ECO:0000256" key="6">
    <source>
        <dbReference type="ARBA" id="ARBA00023121"/>
    </source>
</evidence>
<keyword evidence="5" id="KW-0445">Lipid transport</keyword>
<dbReference type="GO" id="GO:0015914">
    <property type="term" value="P:phospholipid transport"/>
    <property type="evidence" value="ECO:0007669"/>
    <property type="project" value="TreeGrafter"/>
</dbReference>
<keyword evidence="11" id="KW-1185">Reference proteome</keyword>
<dbReference type="GO" id="GO:0007005">
    <property type="term" value="P:mitochondrion organization"/>
    <property type="evidence" value="ECO:0007669"/>
    <property type="project" value="InterPro"/>
</dbReference>
<dbReference type="Pfam" id="PF26544">
    <property type="entry name" value="Mdm12"/>
    <property type="match status" value="1"/>
</dbReference>
<evidence type="ECO:0000313" key="11">
    <source>
        <dbReference type="Proteomes" id="UP001214415"/>
    </source>
</evidence>
<dbReference type="InterPro" id="IPR027532">
    <property type="entry name" value="Mdm12"/>
</dbReference>
<dbReference type="CDD" id="cd21672">
    <property type="entry name" value="SMP_Mdm12"/>
    <property type="match status" value="1"/>
</dbReference>
<dbReference type="Proteomes" id="UP001214415">
    <property type="component" value="Chromosome 3"/>
</dbReference>
<evidence type="ECO:0000256" key="1">
    <source>
        <dbReference type="ARBA" id="ARBA00004370"/>
    </source>
</evidence>
<dbReference type="PANTHER" id="PTHR28204">
    <property type="entry name" value="MITOCHONDRIAL DISTRIBUTION AND MORPHOLOGY PROTEIN 12"/>
    <property type="match status" value="1"/>
</dbReference>
<comment type="subcellular location">
    <subcellularLocation>
        <location evidence="1">Membrane</location>
    </subcellularLocation>
</comment>
<feature type="domain" description="SMP-LTD" evidence="9">
    <location>
        <begin position="1"/>
        <end position="294"/>
    </location>
</feature>
<protein>
    <submittedName>
        <fullName evidence="10">Mitochondrial distribution and morphology protein 12</fullName>
    </submittedName>
</protein>
<evidence type="ECO:0000256" key="5">
    <source>
        <dbReference type="ARBA" id="ARBA00023055"/>
    </source>
</evidence>
<keyword evidence="7" id="KW-0496">Mitochondrion</keyword>
<keyword evidence="4" id="KW-0256">Endoplasmic reticulum</keyword>
<accession>A0AAF0EHX8</accession>
<dbReference type="PROSITE" id="PS51847">
    <property type="entry name" value="SMP"/>
    <property type="match status" value="1"/>
</dbReference>
<keyword evidence="2" id="KW-0813">Transport</keyword>
<dbReference type="AlphaFoldDB" id="A0AAF0EHX8"/>
<keyword evidence="6" id="KW-0446">Lipid-binding</keyword>
<keyword evidence="3" id="KW-1000">Mitochondrion outer membrane</keyword>
<dbReference type="GO" id="GO:0008289">
    <property type="term" value="F:lipid binding"/>
    <property type="evidence" value="ECO:0007669"/>
    <property type="project" value="UniProtKB-KW"/>
</dbReference>
<dbReference type="EMBL" id="CP119902">
    <property type="protein sequence ID" value="WFD23026.1"/>
    <property type="molecule type" value="Genomic_DNA"/>
</dbReference>
<dbReference type="InterPro" id="IPR031468">
    <property type="entry name" value="SMP_LBD"/>
</dbReference>
<evidence type="ECO:0000256" key="8">
    <source>
        <dbReference type="ARBA" id="ARBA00023136"/>
    </source>
</evidence>
<name>A0AAF0EHX8_9BASI</name>
<evidence type="ECO:0000256" key="4">
    <source>
        <dbReference type="ARBA" id="ARBA00022824"/>
    </source>
</evidence>
<evidence type="ECO:0000256" key="2">
    <source>
        <dbReference type="ARBA" id="ARBA00022448"/>
    </source>
</evidence>
<evidence type="ECO:0000256" key="3">
    <source>
        <dbReference type="ARBA" id="ARBA00022787"/>
    </source>
</evidence>
<organism evidence="10 11">
    <name type="scientific">Malassezia equina</name>
    <dbReference type="NCBI Taxonomy" id="1381935"/>
    <lineage>
        <taxon>Eukaryota</taxon>
        <taxon>Fungi</taxon>
        <taxon>Dikarya</taxon>
        <taxon>Basidiomycota</taxon>
        <taxon>Ustilaginomycotina</taxon>
        <taxon>Malasseziomycetes</taxon>
        <taxon>Malasseziales</taxon>
        <taxon>Malasseziaceae</taxon>
        <taxon>Malassezia</taxon>
    </lineage>
</organism>
<keyword evidence="8" id="KW-0472">Membrane</keyword>
<reference evidence="10" key="1">
    <citation type="submission" date="2023-03" db="EMBL/GenBank/DDBJ databases">
        <title>Mating type loci evolution in Malassezia.</title>
        <authorList>
            <person name="Coelho M.A."/>
        </authorList>
    </citation>
    <scope>NUCLEOTIDE SEQUENCE</scope>
    <source>
        <strain evidence="10">CBS 12830</strain>
    </source>
</reference>
<proteinExistence type="predicted"/>
<dbReference type="GO" id="GO:1990456">
    <property type="term" value="P:mitochondrion-endoplasmic reticulum membrane tethering"/>
    <property type="evidence" value="ECO:0007669"/>
    <property type="project" value="TreeGrafter"/>
</dbReference>
<evidence type="ECO:0000259" key="9">
    <source>
        <dbReference type="PROSITE" id="PS51847"/>
    </source>
</evidence>
<evidence type="ECO:0000313" key="10">
    <source>
        <dbReference type="EMBL" id="WFD23026.1"/>
    </source>
</evidence>